<protein>
    <recommendedName>
        <fullName evidence="2">Glycoside hydrolase 123 N-terminal domain-containing protein</fullName>
    </recommendedName>
</protein>
<gene>
    <name evidence="3" type="ORF">V8V93_16120</name>
</gene>
<organism evidence="3 4">
    <name type="scientific">Pseudodesulfovibrio methanolicus</name>
    <dbReference type="NCBI Taxonomy" id="3126690"/>
    <lineage>
        <taxon>Bacteria</taxon>
        <taxon>Pseudomonadati</taxon>
        <taxon>Thermodesulfobacteriota</taxon>
        <taxon>Desulfovibrionia</taxon>
        <taxon>Desulfovibrionales</taxon>
        <taxon>Desulfovibrionaceae</taxon>
    </lineage>
</organism>
<dbReference type="Pfam" id="PF22680">
    <property type="entry name" value="Glyco_hydro_123_N_2"/>
    <property type="match status" value="1"/>
</dbReference>
<keyword evidence="4" id="KW-1185">Reference proteome</keyword>
<reference evidence="3 4" key="1">
    <citation type="submission" date="2024-03" db="EMBL/GenBank/DDBJ databases">
        <title>Phenotype and Genome Characterization of a Sulfate-Reducing Bacterium Pseudodesulfovibrio sp. strain 5S69, isolated from Petroleum Reservoir in Tatarstan (Russia).</title>
        <authorList>
            <person name="Bidzhieva S.K."/>
            <person name="Kadnikov V."/>
            <person name="Tourova T.P."/>
            <person name="Samigullina S.R."/>
            <person name="Sokolova D.S."/>
            <person name="Poltaraus A.B."/>
            <person name="Avtukh A.N."/>
            <person name="Tereshina V.M."/>
            <person name="Mardanov A.V."/>
            <person name="Nazina T.N."/>
        </authorList>
    </citation>
    <scope>NUCLEOTIDE SEQUENCE [LARGE SCALE GENOMIC DNA]</scope>
    <source>
        <strain evidence="3 4">5S69</strain>
    </source>
</reference>
<evidence type="ECO:0000313" key="3">
    <source>
        <dbReference type="EMBL" id="WWX21959.1"/>
    </source>
</evidence>
<proteinExistence type="predicted"/>
<evidence type="ECO:0000313" key="4">
    <source>
        <dbReference type="Proteomes" id="UP001385389"/>
    </source>
</evidence>
<feature type="signal peptide" evidence="1">
    <location>
        <begin position="1"/>
        <end position="21"/>
    </location>
</feature>
<dbReference type="EMBL" id="CP146609">
    <property type="protein sequence ID" value="WWX21959.1"/>
    <property type="molecule type" value="Genomic_DNA"/>
</dbReference>
<evidence type="ECO:0000256" key="1">
    <source>
        <dbReference type="SAM" id="SignalP"/>
    </source>
</evidence>
<dbReference type="InterPro" id="IPR053850">
    <property type="entry name" value="Glyco_hydro_123_N_2"/>
</dbReference>
<dbReference type="RefSeq" id="WP_338667633.1">
    <property type="nucleotide sequence ID" value="NZ_CP146609.1"/>
</dbReference>
<dbReference type="Proteomes" id="UP001385389">
    <property type="component" value="Chromosome"/>
</dbReference>
<evidence type="ECO:0000259" key="2">
    <source>
        <dbReference type="Pfam" id="PF22680"/>
    </source>
</evidence>
<feature type="chain" id="PRO_5045073725" description="Glycoside hydrolase 123 N-terminal domain-containing protein" evidence="1">
    <location>
        <begin position="22"/>
        <end position="636"/>
    </location>
</feature>
<accession>A0ABZ2IYD8</accession>
<name>A0ABZ2IYD8_9BACT</name>
<keyword evidence="1" id="KW-0732">Signal</keyword>
<feature type="domain" description="Glycoside hydrolase 123 N-terminal" evidence="2">
    <location>
        <begin position="183"/>
        <end position="222"/>
    </location>
</feature>
<sequence length="636" mass="72458">MKKLYYAVLAILFIVAWGVNARAGSITAVWVNNGEDKVVKDELRASKGADVANSVWDGRTIHLFAARNEVVNFNTVIESASSKAQDVRVSVSDLVSDDGKISSRKAEGDGVFDYRGRNIELFFVRYLQIVGLSQLAYSPTYDERHVPEKLQLPYTLSWSKAKSHGEFKDRPNAFKFYPDIAVPIEAVGSFSIPKGENQSIWTDIYVPRDAKPGIYKGTLTVAEGGGSPLELPIELEVLPLDMPDKFNAKTMVWMNTEDIYYRFTGIKWRDAGSVTPAIRKTMDTAWYRYMQMAKRHRVHMITQGVELFSKERFSRMGKVFDGELFTHKHDYEGPGYGVPSDIYSVGTYGIWRMLRSSAQKSKEAMWKLSNHVVDSMEKSYPDVEYFIYLKDEPHGKKAFAEVEQWAQWIKTNPGSGHRLKTFCTVPLPVKQQYMSDVDIALEGWGQKDVYQKALAKLKAEKGKVMTCNGWRPSSGTFMIEDDGVALRVNGWIQFKHNIDRWFFWAGTNYHNPSTVRYQTNVFREACTFGRKKGSIHSKYGEWGNGYGNGDGLLFYPGTDTVYPEDSYGLLGPIASLRLKLWRRGLQDYEYLRMAHEVDPQAVEALVKKMVPESLWELGVSNKNDPTYIHKGYQLVR</sequence>